<dbReference type="GO" id="GO:0046872">
    <property type="term" value="F:metal ion binding"/>
    <property type="evidence" value="ECO:0007669"/>
    <property type="project" value="UniProtKB-KW"/>
</dbReference>
<dbReference type="SUPFAM" id="SSF56300">
    <property type="entry name" value="Metallo-dependent phosphatases"/>
    <property type="match status" value="1"/>
</dbReference>
<dbReference type="GO" id="GO:0009245">
    <property type="term" value="P:lipid A biosynthetic process"/>
    <property type="evidence" value="ECO:0007669"/>
    <property type="project" value="TreeGrafter"/>
</dbReference>
<feature type="compositionally biased region" description="Polar residues" evidence="3">
    <location>
        <begin position="287"/>
        <end position="301"/>
    </location>
</feature>
<dbReference type="PANTHER" id="PTHR31302:SF31">
    <property type="entry name" value="PHOSPHODIESTERASE YAEI"/>
    <property type="match status" value="1"/>
</dbReference>
<name>A0A412PEX7_9FIRM</name>
<comment type="caution">
    <text evidence="5">The sequence shown here is derived from an EMBL/GenBank/DDBJ whole genome shotgun (WGS) entry which is preliminary data.</text>
</comment>
<dbReference type="GO" id="GO:0008758">
    <property type="term" value="F:UDP-2,3-diacylglucosamine hydrolase activity"/>
    <property type="evidence" value="ECO:0007669"/>
    <property type="project" value="TreeGrafter"/>
</dbReference>
<proteinExistence type="predicted"/>
<evidence type="ECO:0008006" key="7">
    <source>
        <dbReference type="Google" id="ProtNLM"/>
    </source>
</evidence>
<evidence type="ECO:0000256" key="1">
    <source>
        <dbReference type="ARBA" id="ARBA00022723"/>
    </source>
</evidence>
<keyword evidence="2" id="KW-0378">Hydrolase</keyword>
<gene>
    <name evidence="5" type="ORF">DWX20_05075</name>
</gene>
<organism evidence="5 6">
    <name type="scientific">Solobacterium moorei</name>
    <dbReference type="NCBI Taxonomy" id="102148"/>
    <lineage>
        <taxon>Bacteria</taxon>
        <taxon>Bacillati</taxon>
        <taxon>Bacillota</taxon>
        <taxon>Erysipelotrichia</taxon>
        <taxon>Erysipelotrichales</taxon>
        <taxon>Erysipelotrichaceae</taxon>
        <taxon>Solobacterium</taxon>
    </lineage>
</organism>
<evidence type="ECO:0000313" key="5">
    <source>
        <dbReference type="EMBL" id="RGT56182.1"/>
    </source>
</evidence>
<evidence type="ECO:0000256" key="3">
    <source>
        <dbReference type="SAM" id="MobiDB-lite"/>
    </source>
</evidence>
<dbReference type="PANTHER" id="PTHR31302">
    <property type="entry name" value="TRANSMEMBRANE PROTEIN WITH METALLOPHOSPHOESTERASE DOMAIN-RELATED"/>
    <property type="match status" value="1"/>
</dbReference>
<keyword evidence="4" id="KW-0812">Transmembrane</keyword>
<dbReference type="EMBL" id="QRWX01000002">
    <property type="protein sequence ID" value="RGT56182.1"/>
    <property type="molecule type" value="Genomic_DNA"/>
</dbReference>
<dbReference type="RefSeq" id="WP_118764726.1">
    <property type="nucleotide sequence ID" value="NZ_CABJCF010000002.1"/>
</dbReference>
<accession>A0A412PEX7</accession>
<feature type="compositionally biased region" description="Pro residues" evidence="3">
    <location>
        <begin position="302"/>
        <end position="347"/>
    </location>
</feature>
<dbReference type="Proteomes" id="UP000284731">
    <property type="component" value="Unassembled WGS sequence"/>
</dbReference>
<dbReference type="Gene3D" id="3.60.21.10">
    <property type="match status" value="1"/>
</dbReference>
<evidence type="ECO:0000313" key="6">
    <source>
        <dbReference type="Proteomes" id="UP000284731"/>
    </source>
</evidence>
<dbReference type="InterPro" id="IPR051158">
    <property type="entry name" value="Metallophosphoesterase_sf"/>
</dbReference>
<keyword evidence="4" id="KW-1133">Transmembrane helix</keyword>
<evidence type="ECO:0000256" key="4">
    <source>
        <dbReference type="SAM" id="Phobius"/>
    </source>
</evidence>
<keyword evidence="1" id="KW-0479">Metal-binding</keyword>
<evidence type="ECO:0000256" key="2">
    <source>
        <dbReference type="ARBA" id="ARBA00022801"/>
    </source>
</evidence>
<reference evidence="5 6" key="1">
    <citation type="submission" date="2018-08" db="EMBL/GenBank/DDBJ databases">
        <title>A genome reference for cultivated species of the human gut microbiota.</title>
        <authorList>
            <person name="Zou Y."/>
            <person name="Xue W."/>
            <person name="Luo G."/>
        </authorList>
    </citation>
    <scope>NUCLEOTIDE SEQUENCE [LARGE SCALE GENOMIC DNA]</scope>
    <source>
        <strain evidence="5 6">AF18-46</strain>
    </source>
</reference>
<keyword evidence="4" id="KW-0472">Membrane</keyword>
<feature type="region of interest" description="Disordered" evidence="3">
    <location>
        <begin position="287"/>
        <end position="347"/>
    </location>
</feature>
<dbReference type="InterPro" id="IPR029052">
    <property type="entry name" value="Metallo-depent_PP-like"/>
</dbReference>
<sequence length="347" mass="37216">MKQIQKILLILGIIFGLILYLLVDAFLLSPSKFTVRYQALTSDKIPQDLNNTKILYASDIYYGNHMNQSRLQKLVDTINRIAPDAVVFGGDIYAPNATITTESDDEVKTALTSIKAPLGKFAVLGDQDCATADIKSHVLSILQTANFEVLSNTSVSIHNGSSGFISLVGLENELNSTPDVNTAYANVSSDNYVITVCHTPDTASLVPLDTTDYFLAGHSLGGQAYYFLGAYYAPDKAVNYLRGKHLIQNSFMLDITNGVGTIGADMRFLSPAEVVCYTLKSTAPAAETNTTQGTLNDNPQATPTPEPTPESTPEPTVEPTPTPEVTPTPTPEADPNATPTPVPTVAP</sequence>
<dbReference type="AlphaFoldDB" id="A0A412PEX7"/>
<protein>
    <recommendedName>
        <fullName evidence="7">Calcineurin-like phosphoesterase domain-containing protein</fullName>
    </recommendedName>
</protein>
<feature type="transmembrane region" description="Helical" evidence="4">
    <location>
        <begin position="7"/>
        <end position="28"/>
    </location>
</feature>
<dbReference type="GO" id="GO:0016020">
    <property type="term" value="C:membrane"/>
    <property type="evidence" value="ECO:0007669"/>
    <property type="project" value="GOC"/>
</dbReference>